<proteinExistence type="predicted"/>
<evidence type="ECO:0000313" key="6">
    <source>
        <dbReference type="Proteomes" id="UP000289996"/>
    </source>
</evidence>
<dbReference type="InterPro" id="IPR038109">
    <property type="entry name" value="DNA_bind_recomb_sf"/>
</dbReference>
<evidence type="ECO:0000256" key="1">
    <source>
        <dbReference type="ARBA" id="ARBA00023125"/>
    </source>
</evidence>
<feature type="domain" description="Resolvase/invertase-type recombinase catalytic" evidence="3">
    <location>
        <begin position="4"/>
        <end position="148"/>
    </location>
</feature>
<organism evidence="5 6">
    <name type="scientific">Lactiplantibacillus mudanjiangensis</name>
    <dbReference type="NCBI Taxonomy" id="1296538"/>
    <lineage>
        <taxon>Bacteria</taxon>
        <taxon>Bacillati</taxon>
        <taxon>Bacillota</taxon>
        <taxon>Bacilli</taxon>
        <taxon>Lactobacillales</taxon>
        <taxon>Lactobacillaceae</taxon>
        <taxon>Lactiplantibacillus</taxon>
    </lineage>
</organism>
<dbReference type="InterPro" id="IPR006119">
    <property type="entry name" value="Resolv_N"/>
</dbReference>
<keyword evidence="6" id="KW-1185">Reference proteome</keyword>
<evidence type="ECO:0000313" key="5">
    <source>
        <dbReference type="EMBL" id="VDG26759.1"/>
    </source>
</evidence>
<dbReference type="InterPro" id="IPR011109">
    <property type="entry name" value="DNA_bind_recombinase_dom"/>
</dbReference>
<keyword evidence="1" id="KW-0238">DNA-binding</keyword>
<keyword evidence="2" id="KW-0233">DNA recombination</keyword>
<dbReference type="InterPro" id="IPR050639">
    <property type="entry name" value="SSR_resolvase"/>
</dbReference>
<dbReference type="PROSITE" id="PS51737">
    <property type="entry name" value="RECOMBINASE_DNA_BIND"/>
    <property type="match status" value="1"/>
</dbReference>
<evidence type="ECO:0000259" key="4">
    <source>
        <dbReference type="PROSITE" id="PS51737"/>
    </source>
</evidence>
<feature type="domain" description="Recombinase" evidence="4">
    <location>
        <begin position="156"/>
        <end position="256"/>
    </location>
</feature>
<evidence type="ECO:0000256" key="2">
    <source>
        <dbReference type="ARBA" id="ARBA00023172"/>
    </source>
</evidence>
<dbReference type="InterPro" id="IPR036162">
    <property type="entry name" value="Resolvase-like_N_sf"/>
</dbReference>
<dbReference type="Proteomes" id="UP000289996">
    <property type="component" value="Unassembled WGS sequence"/>
</dbReference>
<dbReference type="Gene3D" id="3.90.1750.20">
    <property type="entry name" value="Putative Large Serine Recombinase, Chain B, Domain 2"/>
    <property type="match status" value="1"/>
</dbReference>
<accession>A0A660DU85</accession>
<dbReference type="SMART" id="SM00857">
    <property type="entry name" value="Resolvase"/>
    <property type="match status" value="1"/>
</dbReference>
<dbReference type="Pfam" id="PF00239">
    <property type="entry name" value="Resolvase"/>
    <property type="match status" value="1"/>
</dbReference>
<dbReference type="PROSITE" id="PS51736">
    <property type="entry name" value="RECOMBINASES_3"/>
    <property type="match status" value="1"/>
</dbReference>
<reference evidence="5 6" key="1">
    <citation type="submission" date="2018-11" db="EMBL/GenBank/DDBJ databases">
        <authorList>
            <person name="Wuyts S."/>
        </authorList>
    </citation>
    <scope>NUCLEOTIDE SEQUENCE [LARGE SCALE GENOMIC DNA]</scope>
    <source>
        <strain evidence="5">Lactobacillus mudanjiangensis AMBF249</strain>
    </source>
</reference>
<dbReference type="Pfam" id="PF07508">
    <property type="entry name" value="Recombinase"/>
    <property type="match status" value="1"/>
</dbReference>
<dbReference type="SUPFAM" id="SSF53041">
    <property type="entry name" value="Resolvase-like"/>
    <property type="match status" value="1"/>
</dbReference>
<name>A0A660DU85_9LACO</name>
<dbReference type="PANTHER" id="PTHR30461:SF2">
    <property type="entry name" value="SERINE RECOMBINASE PINE-RELATED"/>
    <property type="match status" value="1"/>
</dbReference>
<dbReference type="CDD" id="cd00338">
    <property type="entry name" value="Ser_Recombinase"/>
    <property type="match status" value="1"/>
</dbReference>
<gene>
    <name evidence="5" type="ORF">MUDAN_MDHGFNIF_00162</name>
</gene>
<protein>
    <submittedName>
        <fullName evidence="5">Cassette chromosome recombinase A [Lactobacillus plantarum 16]</fullName>
    </submittedName>
</protein>
<dbReference type="RefSeq" id="WP_165449984.1">
    <property type="nucleotide sequence ID" value="NZ_UYIG01000001.1"/>
</dbReference>
<dbReference type="EMBL" id="UYIG01000001">
    <property type="protein sequence ID" value="VDG26759.1"/>
    <property type="molecule type" value="Genomic_DNA"/>
</dbReference>
<dbReference type="GO" id="GO:0003677">
    <property type="term" value="F:DNA binding"/>
    <property type="evidence" value="ECO:0007669"/>
    <property type="project" value="UniProtKB-KW"/>
</dbReference>
<dbReference type="Gene3D" id="3.40.50.1390">
    <property type="entry name" value="Resolvase, N-terminal catalytic domain"/>
    <property type="match status" value="1"/>
</dbReference>
<sequence>MDNLALAYYRVSSKRQGDRWSLVAQQEAVQKVARQRSYSIALECQDVKSGSSMDRSGLRKILAEVETGQYNYLLVWRLNRLTRSLADFLKMTAICQDNDTQIVSLMEPAQEDAIGRLQQQIYVMFGEWQLGVLKDNQKMAYQQKMNEGKLLSSSVPLGYEYVAGQAKVVAAESQIVQYIYAEYSLGRLGYRKLAECIHQKFDYALTPNGVAKILRNRVYTGVLENQYGRQANLFPRIIEDRQFEHVQRIRQSRQVTKKHASNEFLQHKVVCPVCGGSLTPTHMIRGHRQYDYWYCARSACSGIRINEADLLAQLDAHLMTLIDNHLRERLLEEIRQRSVMKPMVSQMIDQTKLFQQFETGELSSEELAEQLAQAKVIKQRVTTNQIAQKQLELKVRGLLSKLDQTGTEGLLAGLDIDHIEINGLKQVTGLFIQPVPKINLFKLGDVDT</sequence>
<dbReference type="GO" id="GO:0000150">
    <property type="term" value="F:DNA strand exchange activity"/>
    <property type="evidence" value="ECO:0007669"/>
    <property type="project" value="InterPro"/>
</dbReference>
<dbReference type="PANTHER" id="PTHR30461">
    <property type="entry name" value="DNA-INVERTASE FROM LAMBDOID PROPHAGE"/>
    <property type="match status" value="1"/>
</dbReference>
<dbReference type="AlphaFoldDB" id="A0A660DU85"/>
<evidence type="ECO:0000259" key="3">
    <source>
        <dbReference type="PROSITE" id="PS51736"/>
    </source>
</evidence>